<evidence type="ECO:0000256" key="2">
    <source>
        <dbReference type="ARBA" id="ARBA00022692"/>
    </source>
</evidence>
<comment type="similarity">
    <text evidence="5">Belongs to the SAT4 family.</text>
</comment>
<evidence type="ECO:0000313" key="10">
    <source>
        <dbReference type="Proteomes" id="UP001583177"/>
    </source>
</evidence>
<evidence type="ECO:0000259" key="8">
    <source>
        <dbReference type="Pfam" id="PF20684"/>
    </source>
</evidence>
<evidence type="ECO:0000256" key="4">
    <source>
        <dbReference type="ARBA" id="ARBA00023136"/>
    </source>
</evidence>
<keyword evidence="2 7" id="KW-0812">Transmembrane</keyword>
<dbReference type="EMBL" id="JAWRVE010000008">
    <property type="protein sequence ID" value="KAL1880047.1"/>
    <property type="molecule type" value="Genomic_DNA"/>
</dbReference>
<feature type="transmembrane region" description="Helical" evidence="7">
    <location>
        <begin position="70"/>
        <end position="91"/>
    </location>
</feature>
<organism evidence="9 10">
    <name type="scientific">Diaporthe australafricana</name>
    <dbReference type="NCBI Taxonomy" id="127596"/>
    <lineage>
        <taxon>Eukaryota</taxon>
        <taxon>Fungi</taxon>
        <taxon>Dikarya</taxon>
        <taxon>Ascomycota</taxon>
        <taxon>Pezizomycotina</taxon>
        <taxon>Sordariomycetes</taxon>
        <taxon>Sordariomycetidae</taxon>
        <taxon>Diaporthales</taxon>
        <taxon>Diaporthaceae</taxon>
        <taxon>Diaporthe</taxon>
    </lineage>
</organism>
<keyword evidence="10" id="KW-1185">Reference proteome</keyword>
<sequence>MNLTKISILLLYMRIFAVFTWFRRVGRVLIGIVTAYMIAAFFASVFQCTPVKRAWDRSTPGTCISIEQNWYANAGFSIATDFIILLLPIQPIMSLKLPVGEKIAVLGVFILGAFVTLTSILRMQTLKFSSTSPDTTYDIASSMWTIIEDNTAIICACLPMCKRLLSALIPCLSFEGHHNLKNQPSHPPSGRSGDQSGNRSGERPDEGPKWKNHRWTYFFDGHASKDHKALMLDPRRAFSHSQVKTGSSQSEEYIMTPMSKAGRAETPGSEESGAIRKVTRYEVAYDDAPMPSSTKL</sequence>
<comment type="subcellular location">
    <subcellularLocation>
        <location evidence="1">Membrane</location>
        <topology evidence="1">Multi-pass membrane protein</topology>
    </subcellularLocation>
</comment>
<keyword evidence="3 7" id="KW-1133">Transmembrane helix</keyword>
<dbReference type="PANTHER" id="PTHR33048">
    <property type="entry name" value="PTH11-LIKE INTEGRAL MEMBRANE PROTEIN (AFU_ORTHOLOGUE AFUA_5G11245)"/>
    <property type="match status" value="1"/>
</dbReference>
<name>A0ABR3XWX0_9PEZI</name>
<feature type="transmembrane region" description="Helical" evidence="7">
    <location>
        <begin position="7"/>
        <end position="22"/>
    </location>
</feature>
<proteinExistence type="inferred from homology"/>
<accession>A0ABR3XWX0</accession>
<dbReference type="Pfam" id="PF20684">
    <property type="entry name" value="Fung_rhodopsin"/>
    <property type="match status" value="1"/>
</dbReference>
<dbReference type="PANTHER" id="PTHR33048:SF55">
    <property type="entry name" value="INTEGRAL MEMBRANE PROTEIN"/>
    <property type="match status" value="1"/>
</dbReference>
<dbReference type="InterPro" id="IPR052337">
    <property type="entry name" value="SAT4-like"/>
</dbReference>
<comment type="caution">
    <text evidence="9">The sequence shown here is derived from an EMBL/GenBank/DDBJ whole genome shotgun (WGS) entry which is preliminary data.</text>
</comment>
<evidence type="ECO:0000256" key="3">
    <source>
        <dbReference type="ARBA" id="ARBA00022989"/>
    </source>
</evidence>
<feature type="transmembrane region" description="Helical" evidence="7">
    <location>
        <begin position="28"/>
        <end position="49"/>
    </location>
</feature>
<evidence type="ECO:0000313" key="9">
    <source>
        <dbReference type="EMBL" id="KAL1880047.1"/>
    </source>
</evidence>
<evidence type="ECO:0000256" key="5">
    <source>
        <dbReference type="ARBA" id="ARBA00038359"/>
    </source>
</evidence>
<feature type="domain" description="Rhodopsin" evidence="8">
    <location>
        <begin position="2"/>
        <end position="166"/>
    </location>
</feature>
<dbReference type="Proteomes" id="UP001583177">
    <property type="component" value="Unassembled WGS sequence"/>
</dbReference>
<dbReference type="InterPro" id="IPR049326">
    <property type="entry name" value="Rhodopsin_dom_fungi"/>
</dbReference>
<keyword evidence="4 7" id="KW-0472">Membrane</keyword>
<evidence type="ECO:0000256" key="1">
    <source>
        <dbReference type="ARBA" id="ARBA00004141"/>
    </source>
</evidence>
<feature type="region of interest" description="Disordered" evidence="6">
    <location>
        <begin position="181"/>
        <end position="208"/>
    </location>
</feature>
<protein>
    <recommendedName>
        <fullName evidence="8">Rhodopsin domain-containing protein</fullName>
    </recommendedName>
</protein>
<feature type="transmembrane region" description="Helical" evidence="7">
    <location>
        <begin position="103"/>
        <end position="121"/>
    </location>
</feature>
<evidence type="ECO:0000256" key="7">
    <source>
        <dbReference type="SAM" id="Phobius"/>
    </source>
</evidence>
<gene>
    <name evidence="9" type="ORF">Daus18300_001410</name>
</gene>
<evidence type="ECO:0000256" key="6">
    <source>
        <dbReference type="SAM" id="MobiDB-lite"/>
    </source>
</evidence>
<reference evidence="9 10" key="1">
    <citation type="journal article" date="2024" name="IMA Fungus">
        <title>IMA Genome - F19 : A genome assembly and annotation guide to empower mycologists, including annotated draft genome sequences of Ceratocystis pirilliformis, Diaporthe australafricana, Fusarium ophioides, Paecilomyces lecythidis, and Sporothrix stenoceras.</title>
        <authorList>
            <person name="Aylward J."/>
            <person name="Wilson A.M."/>
            <person name="Visagie C.M."/>
            <person name="Spraker J."/>
            <person name="Barnes I."/>
            <person name="Buitendag C."/>
            <person name="Ceriani C."/>
            <person name="Del Mar Angel L."/>
            <person name="du Plessis D."/>
            <person name="Fuchs T."/>
            <person name="Gasser K."/>
            <person name="Kramer D."/>
            <person name="Li W."/>
            <person name="Munsamy K."/>
            <person name="Piso A."/>
            <person name="Price J.L."/>
            <person name="Sonnekus B."/>
            <person name="Thomas C."/>
            <person name="van der Nest A."/>
            <person name="van Dijk A."/>
            <person name="van Heerden A."/>
            <person name="van Vuuren N."/>
            <person name="Yilmaz N."/>
            <person name="Duong T.A."/>
            <person name="van der Merwe N.A."/>
            <person name="Wingfield M.J."/>
            <person name="Wingfield B.D."/>
        </authorList>
    </citation>
    <scope>NUCLEOTIDE SEQUENCE [LARGE SCALE GENOMIC DNA]</scope>
    <source>
        <strain evidence="9 10">CMW 18300</strain>
    </source>
</reference>